<dbReference type="PANTHER" id="PTHR34292">
    <property type="entry name" value="OUTER SPORE WALL PROTEIN LDS1"/>
    <property type="match status" value="1"/>
</dbReference>
<dbReference type="GO" id="GO:0005619">
    <property type="term" value="C:ascospore wall"/>
    <property type="evidence" value="ECO:0007669"/>
    <property type="project" value="TreeGrafter"/>
</dbReference>
<evidence type="ECO:0000256" key="5">
    <source>
        <dbReference type="SAM" id="MobiDB-lite"/>
    </source>
</evidence>
<evidence type="ECO:0000313" key="7">
    <source>
        <dbReference type="EMBL" id="RMZ18598.1"/>
    </source>
</evidence>
<feature type="transmembrane region" description="Helical" evidence="6">
    <location>
        <begin position="66"/>
        <end position="96"/>
    </location>
</feature>
<name>A0A3M7HZG4_HORWE</name>
<dbReference type="SUPFAM" id="SSF144083">
    <property type="entry name" value="Magnesium transport protein CorA, transmembrane region"/>
    <property type="match status" value="1"/>
</dbReference>
<feature type="transmembrane region" description="Helical" evidence="6">
    <location>
        <begin position="102"/>
        <end position="122"/>
    </location>
</feature>
<comment type="caution">
    <text evidence="7">The sequence shown here is derived from an EMBL/GenBank/DDBJ whole genome shotgun (WGS) entry which is preliminary data.</text>
</comment>
<feature type="compositionally biased region" description="Basic and acidic residues" evidence="5">
    <location>
        <begin position="1116"/>
        <end position="1142"/>
    </location>
</feature>
<feature type="transmembrane region" description="Helical" evidence="6">
    <location>
        <begin position="244"/>
        <end position="266"/>
    </location>
</feature>
<feature type="compositionally biased region" description="Polar residues" evidence="5">
    <location>
        <begin position="399"/>
        <end position="415"/>
    </location>
</feature>
<dbReference type="Gene3D" id="1.20.58.340">
    <property type="entry name" value="Magnesium transport protein CorA, transmembrane region"/>
    <property type="match status" value="1"/>
</dbReference>
<evidence type="ECO:0000256" key="3">
    <source>
        <dbReference type="ARBA" id="ARBA00022989"/>
    </source>
</evidence>
<comment type="subcellular location">
    <subcellularLocation>
        <location evidence="1">Membrane</location>
        <topology evidence="1">Multi-pass membrane protein</topology>
    </subcellularLocation>
</comment>
<feature type="region of interest" description="Disordered" evidence="5">
    <location>
        <begin position="377"/>
        <end position="424"/>
    </location>
</feature>
<feature type="transmembrane region" description="Helical" evidence="6">
    <location>
        <begin position="187"/>
        <end position="210"/>
    </location>
</feature>
<keyword evidence="3 6" id="KW-1133">Transmembrane helix</keyword>
<dbReference type="VEuPathDB" id="FungiDB:BTJ68_00331"/>
<reference evidence="7 8" key="1">
    <citation type="journal article" date="2018" name="BMC Genomics">
        <title>Genomic evidence for intraspecific hybridization in a clonal and extremely halotolerant yeast.</title>
        <authorList>
            <person name="Gostincar C."/>
            <person name="Stajich J.E."/>
            <person name="Zupancic J."/>
            <person name="Zalar P."/>
            <person name="Gunde-Cimerman N."/>
        </authorList>
    </citation>
    <scope>NUCLEOTIDE SEQUENCE [LARGE SCALE GENOMIC DNA]</scope>
    <source>
        <strain evidence="7 8">EXF-171</strain>
    </source>
</reference>
<evidence type="ECO:0000256" key="6">
    <source>
        <dbReference type="SAM" id="Phobius"/>
    </source>
</evidence>
<dbReference type="GO" id="GO:0005811">
    <property type="term" value="C:lipid droplet"/>
    <property type="evidence" value="ECO:0007669"/>
    <property type="project" value="TreeGrafter"/>
</dbReference>
<dbReference type="EMBL" id="QWIQ01000002">
    <property type="protein sequence ID" value="RMZ18598.1"/>
    <property type="molecule type" value="Genomic_DNA"/>
</dbReference>
<feature type="transmembrane region" description="Helical" evidence="6">
    <location>
        <begin position="892"/>
        <end position="913"/>
    </location>
</feature>
<dbReference type="Pfam" id="PF01544">
    <property type="entry name" value="CorA"/>
    <property type="match status" value="1"/>
</dbReference>
<dbReference type="InterPro" id="IPR052786">
    <property type="entry name" value="Spore_wall_assembly"/>
</dbReference>
<feature type="transmembrane region" description="Helical" evidence="6">
    <location>
        <begin position="859"/>
        <end position="880"/>
    </location>
</feature>
<evidence type="ECO:0000256" key="2">
    <source>
        <dbReference type="ARBA" id="ARBA00022692"/>
    </source>
</evidence>
<dbReference type="InterPro" id="IPR045863">
    <property type="entry name" value="CorA_TM1_TM2"/>
</dbReference>
<evidence type="ECO:0000256" key="4">
    <source>
        <dbReference type="ARBA" id="ARBA00023136"/>
    </source>
</evidence>
<sequence length="1142" mass="130227">MRTIDFSGHETVPTAANTITMAQSPQRSRLKQFVHANFSPAPLYPLKGIWYFTSHRYLWPLLQGRLLPLTLLSTAVLVILFLTAYLPLVAFLALFHVTKGSAWVNATFFILGVGNLLIALLFEALFVDNTQVDIFDAVVVAEGYEHLVKSRRPVSDDINQSDPVKRLGAREKGAKFAPFSFRQIIEFIFLLPLNFVPFVGVPLFLLLTGYRAGPLLNWRYFQIKEFTKKQRKTFLKSRKRKYEYTWFGFVYMILQLIPGLSMLFLLTSAAGSALWSVRIEQETGLQMADEEEDLLPSAEPEQCSADPVFHRFAALVWRSLEVNFGLLNPPKCLTVLHSFLLVVANGTEGYYHTFRTYLASPSSSHTAIANAAIMTSEQQAPVPNSSPPPSPRYGKPRQANDTSSSPWWQSKTSDTPKQRRSQTPDLEWHIKWTDDVFPNGRVLLIDYISSQAVHAMSPGRQHVAVAAQEFQDLGELQRFYEDPKRANSAALRVIHVQNATWATRFLLTKFNIDHPSEIAGMQGFSKWARYERPRQRNGKPFPNGRAFREQTDPWRNISRTAFGLDYLKPYATPHPMERKQQNIFSRKPVDAKMMHLNAYEDSRTPYGWDVSVQRLSVYVQRSLGKPGKVSPDIEIRNPYAKPQERGHGPAAIRDGEVDLESLDNSNTVIVFETSASMLPRHCLVQPRNDFEKRWRRLSFYLKREEAFNDAQLAAQCTNMVLTDVFHGLAVVWDDLLSTATDHVNILEDKIYENPADESRSPELWTNQAAWLKVNKIMWIHQDLVKQMQSQLRALAEFETEDGEGIDCPDWLASIPTDYEKLSHSVVEDLVQPTANLSDLMYKSVGIRDSRQSLQLGLSMWRLSWVTFIFLPLTFMVSFFGMNVDTFDDNPSVGWWFIAAAVLMLFVLFLWYCVKHSLQRNRQTPYQRGLYEHLFEDMQEHYPQLWSSRGAVEDVEPRRWNNRIKWKLLRTWFSPERTIDKRLYTSLTSDGDESELDTWARCKHTLLKRWLPQILAENRHDRRHRRPTSDPVALAEIGRQHNHSVHSIHSEPVTVAELAKMSTSLAVADAQPGAVQQMSIYGLGPSTWAPPGSESSVPRHSDELVPSGGGDGSGLMIEERNLSDSSSDAKEGAGGDYIGKREG</sequence>
<proteinExistence type="predicted"/>
<keyword evidence="4 6" id="KW-0472">Membrane</keyword>
<organism evidence="7 8">
    <name type="scientific">Hortaea werneckii</name>
    <name type="common">Black yeast</name>
    <name type="synonym">Cladosporium werneckii</name>
    <dbReference type="NCBI Taxonomy" id="91943"/>
    <lineage>
        <taxon>Eukaryota</taxon>
        <taxon>Fungi</taxon>
        <taxon>Dikarya</taxon>
        <taxon>Ascomycota</taxon>
        <taxon>Pezizomycotina</taxon>
        <taxon>Dothideomycetes</taxon>
        <taxon>Dothideomycetidae</taxon>
        <taxon>Mycosphaerellales</taxon>
        <taxon>Teratosphaeriaceae</taxon>
        <taxon>Hortaea</taxon>
    </lineage>
</organism>
<dbReference type="AlphaFoldDB" id="A0A3M7HZG4"/>
<keyword evidence="2 6" id="KW-0812">Transmembrane</keyword>
<dbReference type="GO" id="GO:0046873">
    <property type="term" value="F:metal ion transmembrane transporter activity"/>
    <property type="evidence" value="ECO:0007669"/>
    <property type="project" value="InterPro"/>
</dbReference>
<feature type="region of interest" description="Disordered" evidence="5">
    <location>
        <begin position="1085"/>
        <end position="1142"/>
    </location>
</feature>
<gene>
    <name evidence="7" type="ORF">D0862_00215</name>
</gene>
<dbReference type="InterPro" id="IPR002523">
    <property type="entry name" value="MgTranspt_CorA/ZnTranspt_ZntB"/>
</dbReference>
<accession>A0A3M7HZG4</accession>
<dbReference type="PANTHER" id="PTHR34292:SF1">
    <property type="entry name" value="OUTER SPORE WALL PROTEIN RRT8"/>
    <property type="match status" value="1"/>
</dbReference>
<protein>
    <submittedName>
        <fullName evidence="7">Uncharacterized protein</fullName>
    </submittedName>
</protein>
<dbReference type="GO" id="GO:0005628">
    <property type="term" value="C:prospore membrane"/>
    <property type="evidence" value="ECO:0007669"/>
    <property type="project" value="TreeGrafter"/>
</dbReference>
<evidence type="ECO:0000256" key="1">
    <source>
        <dbReference type="ARBA" id="ARBA00004141"/>
    </source>
</evidence>
<evidence type="ECO:0000313" key="8">
    <source>
        <dbReference type="Proteomes" id="UP000281468"/>
    </source>
</evidence>
<dbReference type="Proteomes" id="UP000281468">
    <property type="component" value="Unassembled WGS sequence"/>
</dbReference>